<organism evidence="18 19">
    <name type="scientific">Paenibacillus lutrae</name>
    <dbReference type="NCBI Taxonomy" id="2078573"/>
    <lineage>
        <taxon>Bacteria</taxon>
        <taxon>Bacillati</taxon>
        <taxon>Bacillota</taxon>
        <taxon>Bacilli</taxon>
        <taxon>Bacillales</taxon>
        <taxon>Paenibacillaceae</taxon>
        <taxon>Paenibacillus</taxon>
    </lineage>
</organism>
<dbReference type="InterPro" id="IPR012338">
    <property type="entry name" value="Beta-lactam/transpept-like"/>
</dbReference>
<feature type="compositionally biased region" description="Polar residues" evidence="15">
    <location>
        <begin position="816"/>
        <end position="827"/>
    </location>
</feature>
<evidence type="ECO:0000256" key="8">
    <source>
        <dbReference type="ARBA" id="ARBA00022960"/>
    </source>
</evidence>
<protein>
    <submittedName>
        <fullName evidence="18">Carboxypeptidase</fullName>
    </submittedName>
</protein>
<dbReference type="SUPFAM" id="SSF53955">
    <property type="entry name" value="Lysozyme-like"/>
    <property type="match status" value="1"/>
</dbReference>
<feature type="domain" description="Penicillin-binding protein transpeptidase" evidence="16">
    <location>
        <begin position="387"/>
        <end position="640"/>
    </location>
</feature>
<dbReference type="InterPro" id="IPR013783">
    <property type="entry name" value="Ig-like_fold"/>
</dbReference>
<dbReference type="OrthoDB" id="9766909at2"/>
<dbReference type="InterPro" id="IPR003961">
    <property type="entry name" value="FN3_dom"/>
</dbReference>
<feature type="compositionally biased region" description="Basic and acidic residues" evidence="15">
    <location>
        <begin position="795"/>
        <end position="812"/>
    </location>
</feature>
<dbReference type="InterPro" id="IPR001264">
    <property type="entry name" value="Glyco_trans_51"/>
</dbReference>
<evidence type="ECO:0000256" key="12">
    <source>
        <dbReference type="ARBA" id="ARBA00023316"/>
    </source>
</evidence>
<dbReference type="Proteomes" id="UP000490800">
    <property type="component" value="Unassembled WGS sequence"/>
</dbReference>
<evidence type="ECO:0000256" key="1">
    <source>
        <dbReference type="ARBA" id="ARBA00004236"/>
    </source>
</evidence>
<feature type="region of interest" description="Disordered" evidence="15">
    <location>
        <begin position="895"/>
        <end position="956"/>
    </location>
</feature>
<keyword evidence="6" id="KW-0808">Transferase</keyword>
<sequence>MAKKLSFLQKPRVRKALSITFHTLKWAFVAFLAVGIIGGAAAVGYVGALVKDEPVRNKEDMRQKIEENAITGFVYFNDDSVIGQLRTEEDRRLAELSEIPQIVLDAVLAIEDNNFYQHNGVDIKGVTRAVTQKLFNEEVQTGGSTITQQLARRVFLTLDRDAGRKAKELLLSLRMNRLISKDEILLAYLNKIPYGNGATGYNLYGIKAAAKGIFDLDDLNKLNAAQAAYLAGLPQQPSNYSAFTSTGAPNATGFKNAVTRQKLVLKRMLEENKLTEGQYTEALNFDIESSLAKQQLKAYASYPYLMIEAETQAAKILISQQQPDLDPGKNNAAYKEALKNMRDHLQRGGYQVYTSIDQTIYDSMQNIAKNPKNFSPHNATKGDELVGAVMMDSKTGAVLGMIEGRDYSKNQNNLAIDAVRQPGSTMKPLAAYIPAMEKGKLQPASIIDDAPIILKDGSKGYHIPENWNDKYNGLVTARKALNQSYNIPAIKLFTETVGVKEALDFSKKLGITTIDKKDYNYTTGAIGGLEYGVTVKDLTSSYASMSNKGLFNEAFMIRKITDSTGKVVYEHQVKPTRVFSEETAYLITDMMRTVITEGTATSIKKSFKFYGKIPVVGKTGSTQDDGDAWFMGYTPNITVGVWAGYDKSIHKLSDPGKLRAMNIWSLIMNAAVEQKPELFPDKSFTRPNTVVQATVSDVSGKLPSELNRQSGHLVTDWFNRKYIPKDVDNAMKSMSTIEYNGINYIAQNQTPGDMVQSKVVIMREKSINAILKELSGILAKLPAKNRKSLDFYKPKDYKEDAPSEIDPRKDDGNAPASPSSVAVTKSGGSAVVTFQPSGNNDVVGYRLYRSDNGGPFIRQSGKVVLTGQALKFSDSVNPSSAHAYYVTAVDVAGKESAPGRSNAIDSGGLDPGFIPDGQSPGTGAGSGTNASPPGGPAEGSNDDSGKKSPSAPTGLTAKWSGSGLKLKWEANPGKDKVKRYNIYYSEKSTGDYKRMDSALAAEYVHVAVQYDGYYKVSAVNDSGESKLSAAVKYTTR</sequence>
<dbReference type="GO" id="GO:0009252">
    <property type="term" value="P:peptidoglycan biosynthetic process"/>
    <property type="evidence" value="ECO:0007669"/>
    <property type="project" value="UniProtKB-KW"/>
</dbReference>
<evidence type="ECO:0000256" key="3">
    <source>
        <dbReference type="ARBA" id="ARBA00022645"/>
    </source>
</evidence>
<dbReference type="Gene3D" id="2.60.40.10">
    <property type="entry name" value="Immunoglobulins"/>
    <property type="match status" value="2"/>
</dbReference>
<dbReference type="GO" id="GO:0008658">
    <property type="term" value="F:penicillin binding"/>
    <property type="evidence" value="ECO:0007669"/>
    <property type="project" value="InterPro"/>
</dbReference>
<keyword evidence="10" id="KW-0472">Membrane</keyword>
<dbReference type="InterPro" id="IPR001460">
    <property type="entry name" value="PCN-bd_Tpept"/>
</dbReference>
<keyword evidence="5" id="KW-0328">Glycosyltransferase</keyword>
<dbReference type="GO" id="GO:0005886">
    <property type="term" value="C:plasma membrane"/>
    <property type="evidence" value="ECO:0007669"/>
    <property type="project" value="UniProtKB-SubCell"/>
</dbReference>
<keyword evidence="2" id="KW-1003">Cell membrane</keyword>
<evidence type="ECO:0000259" key="16">
    <source>
        <dbReference type="Pfam" id="PF00905"/>
    </source>
</evidence>
<evidence type="ECO:0000256" key="9">
    <source>
        <dbReference type="ARBA" id="ARBA00022984"/>
    </source>
</evidence>
<dbReference type="InterPro" id="IPR036950">
    <property type="entry name" value="PBP_transglycosylase"/>
</dbReference>
<evidence type="ECO:0000313" key="18">
    <source>
        <dbReference type="EMBL" id="MVO99265.1"/>
    </source>
</evidence>
<comment type="caution">
    <text evidence="18">The sequence shown here is derived from an EMBL/GenBank/DDBJ whole genome shotgun (WGS) entry which is preliminary data.</text>
</comment>
<keyword evidence="8" id="KW-0133">Cell shape</keyword>
<dbReference type="Pfam" id="PF00912">
    <property type="entry name" value="Transgly"/>
    <property type="match status" value="1"/>
</dbReference>
<keyword evidence="9" id="KW-0573">Peptidoglycan synthesis</keyword>
<comment type="catalytic activity">
    <reaction evidence="14">
        <text>[GlcNAc-(1-&gt;4)-Mur2Ac(oyl-L-Ala-gamma-D-Glu-L-Lys-D-Ala-D-Ala)](n)-di-trans,octa-cis-undecaprenyl diphosphate + beta-D-GlcNAc-(1-&gt;4)-Mur2Ac(oyl-L-Ala-gamma-D-Glu-L-Lys-D-Ala-D-Ala)-di-trans,octa-cis-undecaprenyl diphosphate = [GlcNAc-(1-&gt;4)-Mur2Ac(oyl-L-Ala-gamma-D-Glu-L-Lys-D-Ala-D-Ala)](n+1)-di-trans,octa-cis-undecaprenyl diphosphate + di-trans,octa-cis-undecaprenyl diphosphate + H(+)</text>
        <dbReference type="Rhea" id="RHEA:23708"/>
        <dbReference type="Rhea" id="RHEA-COMP:9602"/>
        <dbReference type="Rhea" id="RHEA-COMP:9603"/>
        <dbReference type="ChEBI" id="CHEBI:15378"/>
        <dbReference type="ChEBI" id="CHEBI:58405"/>
        <dbReference type="ChEBI" id="CHEBI:60033"/>
        <dbReference type="ChEBI" id="CHEBI:78435"/>
        <dbReference type="EC" id="2.4.99.28"/>
    </reaction>
</comment>
<evidence type="ECO:0000256" key="4">
    <source>
        <dbReference type="ARBA" id="ARBA00022670"/>
    </source>
</evidence>
<evidence type="ECO:0000256" key="13">
    <source>
        <dbReference type="ARBA" id="ARBA00034000"/>
    </source>
</evidence>
<evidence type="ECO:0000259" key="17">
    <source>
        <dbReference type="Pfam" id="PF00912"/>
    </source>
</evidence>
<evidence type="ECO:0000256" key="6">
    <source>
        <dbReference type="ARBA" id="ARBA00022679"/>
    </source>
</evidence>
<dbReference type="GO" id="GO:0006508">
    <property type="term" value="P:proteolysis"/>
    <property type="evidence" value="ECO:0007669"/>
    <property type="project" value="UniProtKB-KW"/>
</dbReference>
<dbReference type="GO" id="GO:0009002">
    <property type="term" value="F:serine-type D-Ala-D-Ala carboxypeptidase activity"/>
    <property type="evidence" value="ECO:0007669"/>
    <property type="project" value="UniProtKB-EC"/>
</dbReference>
<evidence type="ECO:0000256" key="10">
    <source>
        <dbReference type="ARBA" id="ARBA00023136"/>
    </source>
</evidence>
<dbReference type="GO" id="GO:0030288">
    <property type="term" value="C:outer membrane-bounded periplasmic space"/>
    <property type="evidence" value="ECO:0007669"/>
    <property type="project" value="TreeGrafter"/>
</dbReference>
<reference evidence="18 19" key="1">
    <citation type="journal article" date="2019" name="Microorganisms">
        <title>Paenibacillus lutrae sp. nov., A Chitinolytic Species Isolated from A River Otter in Castril Natural Park, Granada, Spain.</title>
        <authorList>
            <person name="Rodriguez M."/>
            <person name="Reina J.C."/>
            <person name="Bejar V."/>
            <person name="Llamas I."/>
        </authorList>
    </citation>
    <scope>NUCLEOTIDE SEQUENCE [LARGE SCALE GENOMIC DNA]</scope>
    <source>
        <strain evidence="18 19">N10</strain>
    </source>
</reference>
<dbReference type="CDD" id="cd00063">
    <property type="entry name" value="FN3"/>
    <property type="match status" value="1"/>
</dbReference>
<keyword evidence="11" id="KW-0511">Multifunctional enzyme</keyword>
<evidence type="ECO:0000256" key="14">
    <source>
        <dbReference type="ARBA" id="ARBA00049902"/>
    </source>
</evidence>
<keyword evidence="19" id="KW-1185">Reference proteome</keyword>
<dbReference type="InterPro" id="IPR050396">
    <property type="entry name" value="Glycosyltr_51/Transpeptidase"/>
</dbReference>
<evidence type="ECO:0000256" key="2">
    <source>
        <dbReference type="ARBA" id="ARBA00022475"/>
    </source>
</evidence>
<gene>
    <name evidence="18" type="ORF">EDM21_06940</name>
</gene>
<dbReference type="GO" id="GO:0008360">
    <property type="term" value="P:regulation of cell shape"/>
    <property type="evidence" value="ECO:0007669"/>
    <property type="project" value="UniProtKB-KW"/>
</dbReference>
<dbReference type="GO" id="GO:0071555">
    <property type="term" value="P:cell wall organization"/>
    <property type="evidence" value="ECO:0007669"/>
    <property type="project" value="UniProtKB-KW"/>
</dbReference>
<feature type="region of interest" description="Disordered" evidence="15">
    <location>
        <begin position="795"/>
        <end position="827"/>
    </location>
</feature>
<keyword evidence="7" id="KW-0378">Hydrolase</keyword>
<evidence type="ECO:0000256" key="11">
    <source>
        <dbReference type="ARBA" id="ARBA00023268"/>
    </source>
</evidence>
<dbReference type="Gene3D" id="1.10.3810.10">
    <property type="entry name" value="Biosynthetic peptidoglycan transglycosylase-like"/>
    <property type="match status" value="1"/>
</dbReference>
<evidence type="ECO:0000256" key="7">
    <source>
        <dbReference type="ARBA" id="ARBA00022801"/>
    </source>
</evidence>
<proteinExistence type="predicted"/>
<dbReference type="SUPFAM" id="SSF56601">
    <property type="entry name" value="beta-lactamase/transpeptidase-like"/>
    <property type="match status" value="1"/>
</dbReference>
<dbReference type="PANTHER" id="PTHR32282:SF11">
    <property type="entry name" value="PENICILLIN-BINDING PROTEIN 1B"/>
    <property type="match status" value="1"/>
</dbReference>
<dbReference type="EMBL" id="RHLK01000003">
    <property type="protein sequence ID" value="MVO99265.1"/>
    <property type="molecule type" value="Genomic_DNA"/>
</dbReference>
<name>A0A7X3FGC7_9BACL</name>
<dbReference type="AlphaFoldDB" id="A0A7X3FGC7"/>
<dbReference type="InterPro" id="IPR023346">
    <property type="entry name" value="Lysozyme-like_dom_sf"/>
</dbReference>
<dbReference type="GO" id="GO:0008955">
    <property type="term" value="F:peptidoglycan glycosyltransferase activity"/>
    <property type="evidence" value="ECO:0007669"/>
    <property type="project" value="UniProtKB-EC"/>
</dbReference>
<dbReference type="PANTHER" id="PTHR32282">
    <property type="entry name" value="BINDING PROTEIN TRANSPEPTIDASE, PUTATIVE-RELATED"/>
    <property type="match status" value="1"/>
</dbReference>
<keyword evidence="3 18" id="KW-0121">Carboxypeptidase</keyword>
<comment type="subcellular location">
    <subcellularLocation>
        <location evidence="1">Cell membrane</location>
    </subcellularLocation>
</comment>
<dbReference type="Gene3D" id="3.40.710.10">
    <property type="entry name" value="DD-peptidase/beta-lactamase superfamily"/>
    <property type="match status" value="1"/>
</dbReference>
<evidence type="ECO:0000256" key="15">
    <source>
        <dbReference type="SAM" id="MobiDB-lite"/>
    </source>
</evidence>
<dbReference type="RefSeq" id="WP_157334161.1">
    <property type="nucleotide sequence ID" value="NZ_RHLK01000003.1"/>
</dbReference>
<evidence type="ECO:0000256" key="5">
    <source>
        <dbReference type="ARBA" id="ARBA00022676"/>
    </source>
</evidence>
<evidence type="ECO:0000313" key="19">
    <source>
        <dbReference type="Proteomes" id="UP000490800"/>
    </source>
</evidence>
<dbReference type="SUPFAM" id="SSF49265">
    <property type="entry name" value="Fibronectin type III"/>
    <property type="match status" value="2"/>
</dbReference>
<keyword evidence="12" id="KW-0961">Cell wall biogenesis/degradation</keyword>
<keyword evidence="4" id="KW-0645">Protease</keyword>
<accession>A0A7X3FGC7</accession>
<dbReference type="Pfam" id="PF00905">
    <property type="entry name" value="Transpeptidase"/>
    <property type="match status" value="1"/>
</dbReference>
<comment type="catalytic activity">
    <reaction evidence="13">
        <text>Preferential cleavage: (Ac)2-L-Lys-D-Ala-|-D-Ala. Also transpeptidation of peptidyl-alanyl moieties that are N-acyl substituents of D-alanine.</text>
        <dbReference type="EC" id="3.4.16.4"/>
    </reaction>
</comment>
<dbReference type="InterPro" id="IPR036116">
    <property type="entry name" value="FN3_sf"/>
</dbReference>
<feature type="domain" description="Glycosyl transferase family 51" evidence="17">
    <location>
        <begin position="80"/>
        <end position="268"/>
    </location>
</feature>